<dbReference type="InterPro" id="IPR009078">
    <property type="entry name" value="Ferritin-like_SF"/>
</dbReference>
<organism evidence="1 2">
    <name type="scientific">Pandoraea captiosa</name>
    <dbReference type="NCBI Taxonomy" id="2508302"/>
    <lineage>
        <taxon>Bacteria</taxon>
        <taxon>Pseudomonadati</taxon>
        <taxon>Pseudomonadota</taxon>
        <taxon>Betaproteobacteria</taxon>
        <taxon>Burkholderiales</taxon>
        <taxon>Burkholderiaceae</taxon>
        <taxon>Pandoraea</taxon>
    </lineage>
</organism>
<gene>
    <name evidence="1" type="ORF">PCA31118_04891</name>
</gene>
<keyword evidence="2" id="KW-1185">Reference proteome</keyword>
<protein>
    <submittedName>
        <fullName evidence="1">DNA starvation/stationary phase protection protein</fullName>
    </submittedName>
</protein>
<sequence length="54" mass="5884">MFEGQDNELAMAVDQLAERIRVLGYPAQGAYKKPAKLSSIPMACVLFAIGREGQ</sequence>
<evidence type="ECO:0000313" key="1">
    <source>
        <dbReference type="EMBL" id="VVE75007.1"/>
    </source>
</evidence>
<dbReference type="Gene3D" id="1.20.1260.10">
    <property type="match status" value="1"/>
</dbReference>
<dbReference type="Proteomes" id="UP000414136">
    <property type="component" value="Unassembled WGS sequence"/>
</dbReference>
<name>A0A5E5APS5_9BURK</name>
<dbReference type="InterPro" id="IPR012347">
    <property type="entry name" value="Ferritin-like"/>
</dbReference>
<dbReference type="PROSITE" id="PS00819">
    <property type="entry name" value="DPS_2"/>
    <property type="match status" value="1"/>
</dbReference>
<reference evidence="1 2" key="1">
    <citation type="submission" date="2019-08" db="EMBL/GenBank/DDBJ databases">
        <authorList>
            <person name="Peeters C."/>
        </authorList>
    </citation>
    <scope>NUCLEOTIDE SEQUENCE [LARGE SCALE GENOMIC DNA]</scope>
    <source>
        <strain evidence="1 2">LMG 31118</strain>
    </source>
</reference>
<proteinExistence type="predicted"/>
<dbReference type="GO" id="GO:0016722">
    <property type="term" value="F:oxidoreductase activity, acting on metal ions"/>
    <property type="evidence" value="ECO:0007669"/>
    <property type="project" value="InterPro"/>
</dbReference>
<accession>A0A5E5APS5</accession>
<dbReference type="SUPFAM" id="SSF47240">
    <property type="entry name" value="Ferritin-like"/>
    <property type="match status" value="1"/>
</dbReference>
<dbReference type="InterPro" id="IPR023188">
    <property type="entry name" value="DPS_DNA-bd_CS"/>
</dbReference>
<dbReference type="EMBL" id="CABPSQ010000015">
    <property type="protein sequence ID" value="VVE75007.1"/>
    <property type="molecule type" value="Genomic_DNA"/>
</dbReference>
<evidence type="ECO:0000313" key="2">
    <source>
        <dbReference type="Proteomes" id="UP000414136"/>
    </source>
</evidence>
<dbReference type="AlphaFoldDB" id="A0A5E5APS5"/>